<dbReference type="AlphaFoldDB" id="A0A8B8C6W7"/>
<name>A0A8B8C6W7_CRAVI</name>
<protein>
    <submittedName>
        <fullName evidence="6 7">Uncharacterized protein LOC111116758</fullName>
    </submittedName>
</protein>
<dbReference type="PANTHER" id="PTHR34605">
    <property type="entry name" value="PHAGE_INTEGRASE DOMAIN-CONTAINING PROTEIN"/>
    <property type="match status" value="1"/>
</dbReference>
<dbReference type="OrthoDB" id="415455at2759"/>
<evidence type="ECO:0000256" key="2">
    <source>
        <dbReference type="ARBA" id="ARBA00023172"/>
    </source>
</evidence>
<dbReference type="InterPro" id="IPR011010">
    <property type="entry name" value="DNA_brk_join_enz"/>
</dbReference>
<dbReference type="InterPro" id="IPR010998">
    <property type="entry name" value="Integrase_recombinase_N"/>
</dbReference>
<keyword evidence="1" id="KW-0238">DNA-binding</keyword>
<dbReference type="RefSeq" id="XP_022311463.1">
    <property type="nucleotide sequence ID" value="XM_022455755.1"/>
</dbReference>
<dbReference type="SUPFAM" id="SSF56349">
    <property type="entry name" value="DNA breaking-rejoining enzymes"/>
    <property type="match status" value="1"/>
</dbReference>
<dbReference type="RefSeq" id="XP_022311462.1">
    <property type="nucleotide sequence ID" value="XM_022455754.1"/>
</dbReference>
<feature type="domain" description="Tyr recombinase" evidence="4">
    <location>
        <begin position="192"/>
        <end position="391"/>
    </location>
</feature>
<dbReference type="InterPro" id="IPR002104">
    <property type="entry name" value="Integrase_catalytic"/>
</dbReference>
<organism evidence="5 7">
    <name type="scientific">Crassostrea virginica</name>
    <name type="common">Eastern oyster</name>
    <dbReference type="NCBI Taxonomy" id="6565"/>
    <lineage>
        <taxon>Eukaryota</taxon>
        <taxon>Metazoa</taxon>
        <taxon>Spiralia</taxon>
        <taxon>Lophotrochozoa</taxon>
        <taxon>Mollusca</taxon>
        <taxon>Bivalvia</taxon>
        <taxon>Autobranchia</taxon>
        <taxon>Pteriomorphia</taxon>
        <taxon>Ostreida</taxon>
        <taxon>Ostreoidea</taxon>
        <taxon>Ostreidae</taxon>
        <taxon>Crassostrea</taxon>
    </lineage>
</organism>
<dbReference type="GO" id="GO:0015074">
    <property type="term" value="P:DNA integration"/>
    <property type="evidence" value="ECO:0007669"/>
    <property type="project" value="InterPro"/>
</dbReference>
<evidence type="ECO:0000313" key="7">
    <source>
        <dbReference type="RefSeq" id="XP_022311463.1"/>
    </source>
</evidence>
<dbReference type="PROSITE" id="PS51898">
    <property type="entry name" value="TYR_RECOMBINASE"/>
    <property type="match status" value="1"/>
</dbReference>
<dbReference type="Gene3D" id="1.10.150.130">
    <property type="match status" value="1"/>
</dbReference>
<evidence type="ECO:0000313" key="6">
    <source>
        <dbReference type="RefSeq" id="XP_022311462.1"/>
    </source>
</evidence>
<feature type="region of interest" description="Disordered" evidence="3">
    <location>
        <begin position="51"/>
        <end position="75"/>
    </location>
</feature>
<dbReference type="KEGG" id="cvn:111116758"/>
<keyword evidence="5" id="KW-1185">Reference proteome</keyword>
<dbReference type="InterPro" id="IPR052925">
    <property type="entry name" value="Phage_Integrase-like_Recomb"/>
</dbReference>
<dbReference type="PANTHER" id="PTHR34605:SF3">
    <property type="entry name" value="P CELL-TYPE AGGLUTINATION PROTEIN MAP4-LIKE-RELATED"/>
    <property type="match status" value="1"/>
</dbReference>
<sequence length="391" mass="43147">MSAKRPAKRRRLDPSQTTSESAQTVQNISDAVTAQVLENLKAAGIVTSSATVQTEGASTSTESKSIFEHGTSSTKETLQSTTSSSATELLGVVRILTQAALAPSTLNTYRQAWNIFESFSRETLGQVSKLPLSVTTISLFIAYLFKKQFAPSTISTYLSALGYVHKMLSIPDNTRSFLVDKLVTGTYRLSQTLDTRLPITIPILNRMLTALPSLIISPYEQCLFKAMFLFAFSTFARIGELVAVKNIPLDHIVQLSDVSLSSVHGEVKEVTVSFRKFKHNIKEGAKTITFSDSNVGTKDSPISSLVSFLHLRPKSPGPLFCLTNGQPLTRSYFDKILHKCFDYCQLDSSKYKGHSFRIGAATAAADRGWSDAKIREMGRWKSNAFKKYIRP</sequence>
<reference evidence="6 7" key="1">
    <citation type="submission" date="2025-04" db="UniProtKB">
        <authorList>
            <consortium name="RefSeq"/>
        </authorList>
    </citation>
    <scope>IDENTIFICATION</scope>
    <source>
        <tissue evidence="6 7">Whole sample</tissue>
    </source>
</reference>
<evidence type="ECO:0000313" key="5">
    <source>
        <dbReference type="Proteomes" id="UP000694844"/>
    </source>
</evidence>
<gene>
    <name evidence="6 7" type="primary">LOC111116758</name>
</gene>
<evidence type="ECO:0000259" key="4">
    <source>
        <dbReference type="PROSITE" id="PS51898"/>
    </source>
</evidence>
<dbReference type="SUPFAM" id="SSF47823">
    <property type="entry name" value="lambda integrase-like, N-terminal domain"/>
    <property type="match status" value="1"/>
</dbReference>
<feature type="compositionally biased region" description="Polar residues" evidence="3">
    <location>
        <begin position="14"/>
        <end position="25"/>
    </location>
</feature>
<dbReference type="GO" id="GO:0003677">
    <property type="term" value="F:DNA binding"/>
    <property type="evidence" value="ECO:0007669"/>
    <property type="project" value="UniProtKB-KW"/>
</dbReference>
<dbReference type="GO" id="GO:0006310">
    <property type="term" value="P:DNA recombination"/>
    <property type="evidence" value="ECO:0007669"/>
    <property type="project" value="UniProtKB-KW"/>
</dbReference>
<evidence type="ECO:0000256" key="1">
    <source>
        <dbReference type="ARBA" id="ARBA00023125"/>
    </source>
</evidence>
<evidence type="ECO:0000256" key="3">
    <source>
        <dbReference type="SAM" id="MobiDB-lite"/>
    </source>
</evidence>
<dbReference type="Gene3D" id="1.10.443.10">
    <property type="entry name" value="Intergrase catalytic core"/>
    <property type="match status" value="1"/>
</dbReference>
<proteinExistence type="predicted"/>
<dbReference type="InterPro" id="IPR013762">
    <property type="entry name" value="Integrase-like_cat_sf"/>
</dbReference>
<dbReference type="Proteomes" id="UP000694844">
    <property type="component" value="Chromosome 10"/>
</dbReference>
<accession>A0A8B8C6W7</accession>
<dbReference type="GeneID" id="111116758"/>
<feature type="region of interest" description="Disordered" evidence="3">
    <location>
        <begin position="1"/>
        <end position="25"/>
    </location>
</feature>
<feature type="compositionally biased region" description="Basic residues" evidence="3">
    <location>
        <begin position="1"/>
        <end position="11"/>
    </location>
</feature>
<keyword evidence="2" id="KW-0233">DNA recombination</keyword>